<evidence type="ECO:0000256" key="2">
    <source>
        <dbReference type="ARBA" id="ARBA00022801"/>
    </source>
</evidence>
<name>U3AS92_9RHOB</name>
<dbReference type="NCBIfam" id="NF004684">
    <property type="entry name" value="PRK06027.1"/>
    <property type="match status" value="1"/>
</dbReference>
<sequence>MFYDEARKMRVVVMVSRFGHCLNDLLYRWKIGALPIDIAAVVSNHMDYQKLVVNHDIPFHCIKVTKAKKPDAEARIMAVVEEAEADLIVLARYMQILSDDMCRTMSGRIINIHHSFLPSFKGANPYKQAFQRGVKLIGATSHYVTADLDEGPIIEQDIVRVTHAQSAEDYVSLGRDVEARSWPARSIPMPTAGSFSTATRPSSSRPPPAPITASGWAESSIVRHGAAVPDPYDRNRTNRSSPRGLQPTASRPNTERPMTRIFSLPILVLSGLMAGTTAMAQDGLTVAYFTEWPMPFQYAKAEGIYDETLGLPVNWVRFDSGTAMSAAMAAGNVQIAISQGVLPFIGAASAGQDLRIVDIAASYADNENCVVAAALEIDAENAAELEGTRVAVPVGTGAQYTFLQLMEHLEVDASTMSIVDMAPAQGAAAFSRGDVDMACGWGGALGRMMEYGNVLLTGAEKEEVGILSFDLTTTTAGFATSQPELLEEFLAVTAEMNAKWNAGEDRAEMLPVIAQDAGMEDAAAGDVIDDFTFIPVDALLSDEWLGGRVGSYIDGAAAFFHEHGSVPTLLPSYGELIIMAPLQDIATN</sequence>
<dbReference type="GO" id="GO:0006730">
    <property type="term" value="P:one-carbon metabolic process"/>
    <property type="evidence" value="ECO:0007669"/>
    <property type="project" value="UniProtKB-KW"/>
</dbReference>
<keyword evidence="7" id="KW-1185">Reference proteome</keyword>
<dbReference type="STRING" id="1337093.MBELCI_3655"/>
<dbReference type="GO" id="GO:0006189">
    <property type="term" value="P:'de novo' IMP biosynthetic process"/>
    <property type="evidence" value="ECO:0007669"/>
    <property type="project" value="InterPro"/>
</dbReference>
<dbReference type="GO" id="GO:0008864">
    <property type="term" value="F:formyltetrahydrofolate deformylase activity"/>
    <property type="evidence" value="ECO:0007669"/>
    <property type="project" value="InterPro"/>
</dbReference>
<evidence type="ECO:0000259" key="4">
    <source>
        <dbReference type="Pfam" id="PF00551"/>
    </source>
</evidence>
<dbReference type="InterPro" id="IPR015168">
    <property type="entry name" value="SsuA/THI5"/>
</dbReference>
<feature type="domain" description="Formyl transferase N-terminal" evidence="4">
    <location>
        <begin position="9"/>
        <end position="180"/>
    </location>
</feature>
<dbReference type="InterPro" id="IPR004810">
    <property type="entry name" value="PurU"/>
</dbReference>
<evidence type="ECO:0000313" key="7">
    <source>
        <dbReference type="Proteomes" id="UP000016566"/>
    </source>
</evidence>
<feature type="compositionally biased region" description="Polar residues" evidence="3">
    <location>
        <begin position="238"/>
        <end position="252"/>
    </location>
</feature>
<protein>
    <submittedName>
        <fullName evidence="6">Formyltetrahydrofolate deformylase</fullName>
    </submittedName>
</protein>
<comment type="caution">
    <text evidence="6">The sequence shown here is derived from an EMBL/GenBank/DDBJ whole genome shotgun (WGS) entry which is preliminary data.</text>
</comment>
<keyword evidence="2" id="KW-0378">Hydrolase</keyword>
<dbReference type="AlphaFoldDB" id="U3AS92"/>
<dbReference type="Gene3D" id="3.40.190.10">
    <property type="entry name" value="Periplasmic binding protein-like II"/>
    <property type="match status" value="2"/>
</dbReference>
<evidence type="ECO:0000256" key="1">
    <source>
        <dbReference type="ARBA" id="ARBA00022563"/>
    </source>
</evidence>
<dbReference type="PRINTS" id="PR01575">
    <property type="entry name" value="FFH4HYDRLASE"/>
</dbReference>
<evidence type="ECO:0000313" key="6">
    <source>
        <dbReference type="EMBL" id="GAD57603.1"/>
    </source>
</evidence>
<dbReference type="SUPFAM" id="SSF53328">
    <property type="entry name" value="Formyltransferase"/>
    <property type="match status" value="1"/>
</dbReference>
<dbReference type="Pfam" id="PF09084">
    <property type="entry name" value="NMT1"/>
    <property type="match status" value="1"/>
</dbReference>
<dbReference type="InterPro" id="IPR036477">
    <property type="entry name" value="Formyl_transf_N_sf"/>
</dbReference>
<accession>U3AS92</accession>
<evidence type="ECO:0000259" key="5">
    <source>
        <dbReference type="Pfam" id="PF09084"/>
    </source>
</evidence>
<dbReference type="PANTHER" id="PTHR42706">
    <property type="entry name" value="FORMYLTETRAHYDROFOLATE DEFORMYLASE"/>
    <property type="match status" value="1"/>
</dbReference>
<dbReference type="EMBL" id="BATB01000111">
    <property type="protein sequence ID" value="GAD57603.1"/>
    <property type="molecule type" value="Genomic_DNA"/>
</dbReference>
<dbReference type="CDD" id="cd08648">
    <property type="entry name" value="FMT_core_Formyl-FH4-Hydrolase_C"/>
    <property type="match status" value="1"/>
</dbReference>
<dbReference type="InterPro" id="IPR041729">
    <property type="entry name" value="Formyl-FH4-Hydrolase_C"/>
</dbReference>
<reference evidence="6" key="1">
    <citation type="journal article" date="2013" name="Genome Announc.">
        <title>Draft Genome Sequence of Loktanella cinnabarina LL-001T, Isolated from Deep-Sea Floor Sediment.</title>
        <authorList>
            <person name="Nishi S."/>
            <person name="Tsubouchi T."/>
            <person name="Takaki Y."/>
            <person name="Koyanagi R."/>
            <person name="Satoh N."/>
            <person name="Maruyama T."/>
            <person name="Hatada Y."/>
        </authorList>
    </citation>
    <scope>NUCLEOTIDE SEQUENCE [LARGE SCALE GENOMIC DNA]</scope>
    <source>
        <strain evidence="6">LL-001</strain>
    </source>
</reference>
<dbReference type="Gene3D" id="3.40.50.170">
    <property type="entry name" value="Formyl transferase, N-terminal domain"/>
    <property type="match status" value="1"/>
</dbReference>
<feature type="region of interest" description="Disordered" evidence="3">
    <location>
        <begin position="188"/>
        <end position="256"/>
    </location>
</feature>
<dbReference type="eggNOG" id="COG4521">
    <property type="taxonomic scope" value="Bacteria"/>
</dbReference>
<dbReference type="Proteomes" id="UP000016566">
    <property type="component" value="Unassembled WGS sequence"/>
</dbReference>
<proteinExistence type="predicted"/>
<dbReference type="eggNOG" id="COG0788">
    <property type="taxonomic scope" value="Bacteria"/>
</dbReference>
<dbReference type="SUPFAM" id="SSF53850">
    <property type="entry name" value="Periplasmic binding protein-like II"/>
    <property type="match status" value="1"/>
</dbReference>
<keyword evidence="1" id="KW-0554">One-carbon metabolism</keyword>
<gene>
    <name evidence="6" type="ORF">MBELCI_3655</name>
</gene>
<organism evidence="6 7">
    <name type="scientific">Limimaricola cinnabarinus LL-001</name>
    <dbReference type="NCBI Taxonomy" id="1337093"/>
    <lineage>
        <taxon>Bacteria</taxon>
        <taxon>Pseudomonadati</taxon>
        <taxon>Pseudomonadota</taxon>
        <taxon>Alphaproteobacteria</taxon>
        <taxon>Rhodobacterales</taxon>
        <taxon>Paracoccaceae</taxon>
        <taxon>Limimaricola</taxon>
    </lineage>
</organism>
<feature type="domain" description="SsuA/THI5-like" evidence="5">
    <location>
        <begin position="295"/>
        <end position="494"/>
    </location>
</feature>
<dbReference type="PANTHER" id="PTHR42706:SF1">
    <property type="entry name" value="FORMYLTETRAHYDROFOLATE DEFORMYLASE 2, MITOCHONDRIAL"/>
    <property type="match status" value="1"/>
</dbReference>
<dbReference type="InterPro" id="IPR002376">
    <property type="entry name" value="Formyl_transf_N"/>
</dbReference>
<evidence type="ECO:0000256" key="3">
    <source>
        <dbReference type="SAM" id="MobiDB-lite"/>
    </source>
</evidence>
<dbReference type="Pfam" id="PF00551">
    <property type="entry name" value="Formyl_trans_N"/>
    <property type="match status" value="1"/>
</dbReference>